<accession>J4I1R7</accession>
<reference evidence="2 3" key="1">
    <citation type="journal article" date="2012" name="Appl. Environ. Microbiol.">
        <title>Short-read sequencing for genomic analysis of the brown rot fungus Fibroporia radiculosa.</title>
        <authorList>
            <person name="Tang J.D."/>
            <person name="Perkins A.D."/>
            <person name="Sonstegard T.S."/>
            <person name="Schroeder S.G."/>
            <person name="Burgess S.C."/>
            <person name="Diehl S.V."/>
        </authorList>
    </citation>
    <scope>NUCLEOTIDE SEQUENCE [LARGE SCALE GENOMIC DNA]</scope>
    <source>
        <strain evidence="2 3">TFFH 294</strain>
    </source>
</reference>
<keyword evidence="3" id="KW-1185">Reference proteome</keyword>
<dbReference type="AlphaFoldDB" id="J4I1R7"/>
<dbReference type="EMBL" id="HE797202">
    <property type="protein sequence ID" value="CCM05717.1"/>
    <property type="molecule type" value="Genomic_DNA"/>
</dbReference>
<proteinExistence type="predicted"/>
<feature type="region of interest" description="Disordered" evidence="1">
    <location>
        <begin position="521"/>
        <end position="568"/>
    </location>
</feature>
<evidence type="ECO:0000313" key="2">
    <source>
        <dbReference type="EMBL" id="CCM05717.1"/>
    </source>
</evidence>
<evidence type="ECO:0000313" key="3">
    <source>
        <dbReference type="Proteomes" id="UP000006352"/>
    </source>
</evidence>
<feature type="compositionally biased region" description="Basic and acidic residues" evidence="1">
    <location>
        <begin position="697"/>
        <end position="715"/>
    </location>
</feature>
<gene>
    <name evidence="2" type="ORF">FIBRA_07949</name>
</gene>
<dbReference type="HOGENOM" id="CLU_386365_0_0_1"/>
<feature type="region of interest" description="Disordered" evidence="1">
    <location>
        <begin position="638"/>
        <end position="715"/>
    </location>
</feature>
<name>J4I1R7_9APHY</name>
<dbReference type="InParanoid" id="J4I1R7"/>
<dbReference type="RefSeq" id="XP_012185000.1">
    <property type="nucleotide sequence ID" value="XM_012329610.1"/>
</dbReference>
<sequence>MPKTPVDAYDGLVGGRLGRNFAVLKMPNTDNDFTRSYSHSSIVTVPKRDQRSSAVPSWLCDTLSTLDPRHPLRVLLPPAPENATPNQEALGLQSVLKSTTVVSLPSSDAIVAEEPVFAFYPQQEPSEASPQAKDTSLVCASSMSHKRTGPCIDTGLQDPGCLPRPAFMGSDDTGAGNTAPTISRIELNDTSLVLSSDLSEMPHSGFLPFSTPGPASSLCAAPPLRAVSCGLSSSQVSSFAVDYMPHSSQNGTEGEFIPFLTAGSTMPNVVRLTNATTMHSPAVANLGAPYTTNVSQVPSHGTNANTFHIAPGLSISPRSEPLPSVAHDSRSPCVLFDELFASSSPIGLNTTKKCDDLTTAYHQCHSLSAVLFADQLPLPFSVPGPLYKGHSRRGNTRVYFDSPVEDPCIFDPAEEDDNVLHLNYDHTVDLYDPKELDFTWEPFDCGGTNGMTMTRSRADVGFDIAIPRTPIIKDDAPNSSSILPLSPANDADEVDKNNVTWILPDRVPTHLAGEYDLLSRASGYSSGQSSDEERTPLSSQGKSFAPGPGIYLSPLKGDSSSQEDTDRHDVAESCIRSCKNGTAVILEETWEVAQVRIEQGPMELPVMAAQTEGNNEGFSGSPPSEQSISSWMPIRMHSRTEGAPSTPQRIANFCEGQGVEPPNGHKESFSMSMSTSEDIVDDAPDEIQDVSLPQTQESHDSIESWTEAEVKREDP</sequence>
<evidence type="ECO:0000256" key="1">
    <source>
        <dbReference type="SAM" id="MobiDB-lite"/>
    </source>
</evidence>
<dbReference type="Proteomes" id="UP000006352">
    <property type="component" value="Unassembled WGS sequence"/>
</dbReference>
<protein>
    <submittedName>
        <fullName evidence="2">Uncharacterized protein</fullName>
    </submittedName>
</protein>
<organism evidence="2 3">
    <name type="scientific">Fibroporia radiculosa</name>
    <dbReference type="NCBI Taxonomy" id="599839"/>
    <lineage>
        <taxon>Eukaryota</taxon>
        <taxon>Fungi</taxon>
        <taxon>Dikarya</taxon>
        <taxon>Basidiomycota</taxon>
        <taxon>Agaricomycotina</taxon>
        <taxon>Agaricomycetes</taxon>
        <taxon>Polyporales</taxon>
        <taxon>Fibroporiaceae</taxon>
        <taxon>Fibroporia</taxon>
    </lineage>
</organism>
<dbReference type="GeneID" id="24100628"/>
<feature type="compositionally biased region" description="Acidic residues" evidence="1">
    <location>
        <begin position="678"/>
        <end position="688"/>
    </location>
</feature>
<dbReference type="OrthoDB" id="3033167at2759"/>